<keyword evidence="3" id="KW-1185">Reference proteome</keyword>
<evidence type="ECO:0000313" key="2">
    <source>
        <dbReference type="EMBL" id="PVX30336.1"/>
    </source>
</evidence>
<evidence type="ECO:0000313" key="3">
    <source>
        <dbReference type="Proteomes" id="UP000245890"/>
    </source>
</evidence>
<dbReference type="GO" id="GO:0006508">
    <property type="term" value="P:proteolysis"/>
    <property type="evidence" value="ECO:0007669"/>
    <property type="project" value="InterPro"/>
</dbReference>
<dbReference type="InterPro" id="IPR008283">
    <property type="entry name" value="Peptidase_M17_N"/>
</dbReference>
<dbReference type="EMBL" id="QENQ01000001">
    <property type="protein sequence ID" value="PVX30336.1"/>
    <property type="molecule type" value="Genomic_DNA"/>
</dbReference>
<sequence length="192" mass="20240">MAKHEARAIGEWRGVVFDVAQIDVTAASDDLLIVGMLEKDVPGRGNGGATELDHALHGTLSRLRAGGIFNGDFGETLMLTRPPAPIRAASLMLIGMGASPAIAPGPAGDLTELAMRTALRIGAGSVACLLGWSELDIPADQVAQSAAAMMHGALRAVDAHPNRARMRWTFDVRNGHADRTEEALCAALVDWR</sequence>
<evidence type="ECO:0000259" key="1">
    <source>
        <dbReference type="Pfam" id="PF02789"/>
    </source>
</evidence>
<accession>A0A2U0SG38</accession>
<organism evidence="2 3">
    <name type="scientific">Sphingomonas pokkalii</name>
    <dbReference type="NCBI Taxonomy" id="2175090"/>
    <lineage>
        <taxon>Bacteria</taxon>
        <taxon>Pseudomonadati</taxon>
        <taxon>Pseudomonadota</taxon>
        <taxon>Alphaproteobacteria</taxon>
        <taxon>Sphingomonadales</taxon>
        <taxon>Sphingomonadaceae</taxon>
        <taxon>Sphingomonas</taxon>
    </lineage>
</organism>
<feature type="domain" description="Peptidase M17 leucyl aminopeptidase N-terminal" evidence="1">
    <location>
        <begin position="33"/>
        <end position="150"/>
    </location>
</feature>
<dbReference type="GO" id="GO:0070006">
    <property type="term" value="F:metalloaminopeptidase activity"/>
    <property type="evidence" value="ECO:0007669"/>
    <property type="project" value="InterPro"/>
</dbReference>
<protein>
    <submittedName>
        <fullName evidence="2">Peptidase M17</fullName>
    </submittedName>
</protein>
<gene>
    <name evidence="2" type="ORF">DD559_14130</name>
</gene>
<dbReference type="InterPro" id="IPR043472">
    <property type="entry name" value="Macro_dom-like"/>
</dbReference>
<proteinExistence type="predicted"/>
<dbReference type="Pfam" id="PF02789">
    <property type="entry name" value="Peptidase_M17_N"/>
    <property type="match status" value="1"/>
</dbReference>
<dbReference type="OrthoDB" id="20531at2"/>
<dbReference type="Proteomes" id="UP000245890">
    <property type="component" value="Unassembled WGS sequence"/>
</dbReference>
<name>A0A2U0SG38_9SPHN</name>
<dbReference type="RefSeq" id="WP_116469747.1">
    <property type="nucleotide sequence ID" value="NZ_QENQ01000001.1"/>
</dbReference>
<comment type="caution">
    <text evidence="2">The sequence shown here is derived from an EMBL/GenBank/DDBJ whole genome shotgun (WGS) entry which is preliminary data.</text>
</comment>
<reference evidence="2 3" key="1">
    <citation type="submission" date="2018-05" db="EMBL/GenBank/DDBJ databases">
        <title>Description of Sphingomonas pokkalii sp nov, isolated from the rhizosphere of saline tolerant pokkali rice and its draft genome analysis.</title>
        <authorList>
            <person name="Menon R."/>
            <person name="Kumari S."/>
            <person name="Rameshkumar N."/>
        </authorList>
    </citation>
    <scope>NUCLEOTIDE SEQUENCE [LARGE SCALE GENOMIC DNA]</scope>
    <source>
        <strain evidence="2 3">L3B27</strain>
    </source>
</reference>
<dbReference type="Gene3D" id="3.40.220.10">
    <property type="entry name" value="Leucine Aminopeptidase, subunit E, domain 1"/>
    <property type="match status" value="1"/>
</dbReference>
<dbReference type="AlphaFoldDB" id="A0A2U0SG38"/>
<dbReference type="SUPFAM" id="SSF52949">
    <property type="entry name" value="Macro domain-like"/>
    <property type="match status" value="1"/>
</dbReference>